<reference evidence="2" key="1">
    <citation type="submission" date="2020-09" db="EMBL/GenBank/DDBJ databases">
        <title>Taishania pollutisoli gen. nov., sp. nov., Isolated from Tetrabromobisphenol A-Contaminated Soil.</title>
        <authorList>
            <person name="Chen Q."/>
        </authorList>
    </citation>
    <scope>NUCLEOTIDE SEQUENCE</scope>
    <source>
        <strain evidence="2">CZZ-1</strain>
    </source>
</reference>
<evidence type="ECO:0000313" key="3">
    <source>
        <dbReference type="Proteomes" id="UP000652681"/>
    </source>
</evidence>
<keyword evidence="1" id="KW-0732">Signal</keyword>
<feature type="chain" id="PRO_5035154219" description="Outer membrane protein beta-barrel domain-containing protein" evidence="1">
    <location>
        <begin position="21"/>
        <end position="192"/>
    </location>
</feature>
<evidence type="ECO:0000313" key="2">
    <source>
        <dbReference type="EMBL" id="MBC9812742.1"/>
    </source>
</evidence>
<accession>A0A8J6TT60</accession>
<dbReference type="EMBL" id="JACVEL010000005">
    <property type="protein sequence ID" value="MBC9812742.1"/>
    <property type="molecule type" value="Genomic_DNA"/>
</dbReference>
<proteinExistence type="predicted"/>
<protein>
    <recommendedName>
        <fullName evidence="4">Outer membrane protein beta-barrel domain-containing protein</fullName>
    </recommendedName>
</protein>
<dbReference type="Proteomes" id="UP000652681">
    <property type="component" value="Unassembled WGS sequence"/>
</dbReference>
<dbReference type="RefSeq" id="WP_163491514.1">
    <property type="nucleotide sequence ID" value="NZ_JACVEL010000005.1"/>
</dbReference>
<evidence type="ECO:0008006" key="4">
    <source>
        <dbReference type="Google" id="ProtNLM"/>
    </source>
</evidence>
<name>A0A8J6TT60_9FLAO</name>
<gene>
    <name evidence="2" type="ORF">H9Y05_09690</name>
</gene>
<evidence type="ECO:0000256" key="1">
    <source>
        <dbReference type="SAM" id="SignalP"/>
    </source>
</evidence>
<organism evidence="2 3">
    <name type="scientific">Taishania pollutisoli</name>
    <dbReference type="NCBI Taxonomy" id="2766479"/>
    <lineage>
        <taxon>Bacteria</taxon>
        <taxon>Pseudomonadati</taxon>
        <taxon>Bacteroidota</taxon>
        <taxon>Flavobacteriia</taxon>
        <taxon>Flavobacteriales</taxon>
        <taxon>Crocinitomicaceae</taxon>
        <taxon>Taishania</taxon>
    </lineage>
</organism>
<feature type="signal peptide" evidence="1">
    <location>
        <begin position="1"/>
        <end position="20"/>
    </location>
</feature>
<dbReference type="AlphaFoldDB" id="A0A8J6TT60"/>
<comment type="caution">
    <text evidence="2">The sequence shown here is derived from an EMBL/GenBank/DDBJ whole genome shotgun (WGS) entry which is preliminary data.</text>
</comment>
<sequence>MKKIVASLFLGLMLGSGLNAQTVNQGDQIINLGFGFDPYYSFSSAGGVRKGAVGPIVLGYEYIVTEKLGIGRISAGGILGQSFYNEKYTIGWTDYHNKNSRTAIIARAAYHFDLPVKGLDLYAGVGGGVYINHHVDRTVSPNGVETKSTSSRATGGHYVFGGVRYFFTDAFGMYVEAGHGFNAINGGFAFKF</sequence>
<keyword evidence="3" id="KW-1185">Reference proteome</keyword>